<keyword evidence="19" id="KW-1185">Reference proteome</keyword>
<dbReference type="FunFam" id="3.40.630.10:FF:000084">
    <property type="entry name" value="Carboxypeptidase B2"/>
    <property type="match status" value="1"/>
</dbReference>
<dbReference type="InterPro" id="IPR003146">
    <property type="entry name" value="M14A_act_pep"/>
</dbReference>
<keyword evidence="10" id="KW-0843">Virulence</keyword>
<dbReference type="CDD" id="cd03860">
    <property type="entry name" value="M14_CP_A-B_like"/>
    <property type="match status" value="1"/>
</dbReference>
<keyword evidence="5" id="KW-0645">Protease</keyword>
<protein>
    <recommendedName>
        <fullName evidence="17">Peptidase M14 domain-containing protein</fullName>
    </recommendedName>
</protein>
<feature type="signal peptide" evidence="16">
    <location>
        <begin position="1"/>
        <end position="23"/>
    </location>
</feature>
<evidence type="ECO:0000313" key="19">
    <source>
        <dbReference type="Proteomes" id="UP000249056"/>
    </source>
</evidence>
<evidence type="ECO:0000256" key="7">
    <source>
        <dbReference type="ARBA" id="ARBA00022729"/>
    </source>
</evidence>
<dbReference type="GO" id="GO:0004181">
    <property type="term" value="F:metallocarboxypeptidase activity"/>
    <property type="evidence" value="ECO:0007669"/>
    <property type="project" value="InterPro"/>
</dbReference>
<dbReference type="InterPro" id="IPR000834">
    <property type="entry name" value="Peptidase_M14"/>
</dbReference>
<evidence type="ECO:0000256" key="4">
    <source>
        <dbReference type="ARBA" id="ARBA00022645"/>
    </source>
</evidence>
<dbReference type="SMART" id="SM00631">
    <property type="entry name" value="Zn_pept"/>
    <property type="match status" value="1"/>
</dbReference>
<evidence type="ECO:0000256" key="10">
    <source>
        <dbReference type="ARBA" id="ARBA00023026"/>
    </source>
</evidence>
<accession>A0A395IEQ9</accession>
<evidence type="ECO:0000256" key="13">
    <source>
        <dbReference type="ARBA" id="ARBA00023157"/>
    </source>
</evidence>
<dbReference type="InterPro" id="IPR057246">
    <property type="entry name" value="CARBOXYPEPT_ZN_1"/>
</dbReference>
<evidence type="ECO:0000256" key="2">
    <source>
        <dbReference type="ARBA" id="ARBA00003091"/>
    </source>
</evidence>
<evidence type="ECO:0000256" key="1">
    <source>
        <dbReference type="ARBA" id="ARBA00001947"/>
    </source>
</evidence>
<evidence type="ECO:0000256" key="16">
    <source>
        <dbReference type="SAM" id="SignalP"/>
    </source>
</evidence>
<keyword evidence="4" id="KW-0121">Carboxypeptidase</keyword>
<evidence type="ECO:0000256" key="12">
    <source>
        <dbReference type="ARBA" id="ARBA00023145"/>
    </source>
</evidence>
<reference evidence="18 19" key="1">
    <citation type="submission" date="2018-06" db="EMBL/GenBank/DDBJ databases">
        <title>Genome Sequence of the Brown Rot Fungal Pathogen Monilinia fructigena.</title>
        <authorList>
            <person name="Landi L."/>
            <person name="De Miccolis Angelini R.M."/>
            <person name="Pollastro S."/>
            <person name="Abate D."/>
            <person name="Faretra F."/>
            <person name="Romanazzi G."/>
        </authorList>
    </citation>
    <scope>NUCLEOTIDE SEQUENCE [LARGE SCALE GENOMIC DNA]</scope>
    <source>
        <strain evidence="18 19">Mfrg269</strain>
    </source>
</reference>
<evidence type="ECO:0000256" key="14">
    <source>
        <dbReference type="PROSITE-ProRule" id="PRU01379"/>
    </source>
</evidence>
<dbReference type="SUPFAM" id="SSF53187">
    <property type="entry name" value="Zn-dependent exopeptidases"/>
    <property type="match status" value="1"/>
</dbReference>
<gene>
    <name evidence="18" type="ORF">DID88_009287</name>
</gene>
<dbReference type="InterPro" id="IPR036990">
    <property type="entry name" value="M14A-like_propep"/>
</dbReference>
<comment type="caution">
    <text evidence="18">The sequence shown here is derived from an EMBL/GenBank/DDBJ whole genome shotgun (WGS) entry which is preliminary data.</text>
</comment>
<dbReference type="SUPFAM" id="SSF54897">
    <property type="entry name" value="Protease propeptides/inhibitors"/>
    <property type="match status" value="1"/>
</dbReference>
<evidence type="ECO:0000256" key="15">
    <source>
        <dbReference type="SAM" id="MobiDB-lite"/>
    </source>
</evidence>
<dbReference type="AlphaFoldDB" id="A0A395IEQ9"/>
<feature type="compositionally biased region" description="Basic and acidic residues" evidence="15">
    <location>
        <begin position="435"/>
        <end position="456"/>
    </location>
</feature>
<keyword evidence="6" id="KW-0479">Metal-binding</keyword>
<feature type="region of interest" description="Disordered" evidence="15">
    <location>
        <begin position="432"/>
        <end position="472"/>
    </location>
</feature>
<keyword evidence="8" id="KW-0378">Hydrolase</keyword>
<dbReference type="Proteomes" id="UP000249056">
    <property type="component" value="Unassembled WGS sequence"/>
</dbReference>
<dbReference type="PANTHER" id="PTHR11705:SF143">
    <property type="entry name" value="SLL0236 PROTEIN"/>
    <property type="match status" value="1"/>
</dbReference>
<evidence type="ECO:0000256" key="11">
    <source>
        <dbReference type="ARBA" id="ARBA00023049"/>
    </source>
</evidence>
<keyword evidence="9" id="KW-0862">Zinc</keyword>
<evidence type="ECO:0000256" key="8">
    <source>
        <dbReference type="ARBA" id="ARBA00022801"/>
    </source>
</evidence>
<name>A0A395IEQ9_9HELO</name>
<dbReference type="EMBL" id="QKRW01000066">
    <property type="protein sequence ID" value="RAL58867.1"/>
    <property type="molecule type" value="Genomic_DNA"/>
</dbReference>
<evidence type="ECO:0000259" key="17">
    <source>
        <dbReference type="PROSITE" id="PS52035"/>
    </source>
</evidence>
<evidence type="ECO:0000256" key="6">
    <source>
        <dbReference type="ARBA" id="ARBA00022723"/>
    </source>
</evidence>
<dbReference type="PANTHER" id="PTHR11705">
    <property type="entry name" value="PROTEASE FAMILY M14 CARBOXYPEPTIDASE A,B"/>
    <property type="match status" value="1"/>
</dbReference>
<keyword evidence="13" id="KW-1015">Disulfide bond</keyword>
<proteinExistence type="inferred from homology"/>
<feature type="chain" id="PRO_5017393942" description="Peptidase M14 domain-containing protein" evidence="16">
    <location>
        <begin position="24"/>
        <end position="798"/>
    </location>
</feature>
<organism evidence="18 19">
    <name type="scientific">Monilinia fructigena</name>
    <dbReference type="NCBI Taxonomy" id="38457"/>
    <lineage>
        <taxon>Eukaryota</taxon>
        <taxon>Fungi</taxon>
        <taxon>Dikarya</taxon>
        <taxon>Ascomycota</taxon>
        <taxon>Pezizomycotina</taxon>
        <taxon>Leotiomycetes</taxon>
        <taxon>Helotiales</taxon>
        <taxon>Sclerotiniaceae</taxon>
        <taxon>Monilinia</taxon>
    </lineage>
</organism>
<evidence type="ECO:0000313" key="18">
    <source>
        <dbReference type="EMBL" id="RAL58867.1"/>
    </source>
</evidence>
<feature type="active site" description="Proton donor/acceptor" evidence="14">
    <location>
        <position position="373"/>
    </location>
</feature>
<feature type="domain" description="Peptidase M14" evidence="17">
    <location>
        <begin position="123"/>
        <end position="407"/>
    </location>
</feature>
<sequence>MKLFQIVTLATAAAAAATGTATGERVNYDGYQVFRLRAENSNIEKINDIVASLDLQTWKKSTKLGTADVVVPPQQIETFLKITEDFQREVMHSNLGESIAEETQTDTYSAEAALAPNATWFTAYHAYADHIQFLKDLVTAYPSNAEIVTSGNSVQGNAITGIHIYGSSGKGVKPAVIFHGTVHAREWITTLVTEYMAYNLLTNYASNTEIKGFVDKYDYYIFPVVNPDGFLYTQSTNRLWRKNRQTPPPTSTCYGRDINRNWAYKWAVSGGASTDPCAETYKGLAAADAPETAGLAAYANKLFMTPYGYSCTALAENNAQLQSLAAGYVAAVKAVYGTSFAYGPICSTIYQATGNSVDYVDATVGADFTFTTELRDTGTYGFVLPASQITPSAIEALAGGTPVILLTWSRLCATPSALAKCLAPQTASISMHRGSSREYSETRKQAHDGVSTRDVEPLATEENSGISSNINPAKSTYQEMAVVSNTEMAMYKVVDDPSPAMAYEKRMEETSKRVQQASHEHQEIFTKFLKQVEDDGYIAYAEGSTYDDATTQKISSESAFGLKSRPERKLDSTSMQTISEIKTDHKGEAQDFADSLRHKYSPTILKQQAVENANRFSQHRPILNNGRANIPIMKGLPAQHWRQYQVFMRFLRFWRPPFSMGLVKPLVTPLGERWGVIWQIEDAPAIQAIRQAFRQVLDGDLPQYNFPPDNPWESRATITKGISQSQAEEIVDSINTAYPDGFNLGLITRLVQKHQDHELTFPLCNHRCFVSFLSLPVTKVLAAMIGCSTTKTSASLYL</sequence>
<dbReference type="PROSITE" id="PS00132">
    <property type="entry name" value="CARBOXYPEPT_ZN_1"/>
    <property type="match status" value="1"/>
</dbReference>
<dbReference type="OrthoDB" id="3626597at2759"/>
<feature type="compositionally biased region" description="Polar residues" evidence="15">
    <location>
        <begin position="461"/>
        <end position="472"/>
    </location>
</feature>
<keyword evidence="12" id="KW-0865">Zymogen</keyword>
<comment type="similarity">
    <text evidence="3 14">Belongs to the peptidase M14 family.</text>
</comment>
<dbReference type="Gene3D" id="3.40.630.10">
    <property type="entry name" value="Zn peptidases"/>
    <property type="match status" value="1"/>
</dbReference>
<comment type="cofactor">
    <cofactor evidence="1">
        <name>Zn(2+)</name>
        <dbReference type="ChEBI" id="CHEBI:29105"/>
    </cofactor>
</comment>
<evidence type="ECO:0000256" key="3">
    <source>
        <dbReference type="ARBA" id="ARBA00005988"/>
    </source>
</evidence>
<dbReference type="PROSITE" id="PS52035">
    <property type="entry name" value="PEPTIDASE_M14"/>
    <property type="match status" value="1"/>
</dbReference>
<dbReference type="GO" id="GO:0008270">
    <property type="term" value="F:zinc ion binding"/>
    <property type="evidence" value="ECO:0007669"/>
    <property type="project" value="InterPro"/>
</dbReference>
<keyword evidence="7 16" id="KW-0732">Signal</keyword>
<comment type="function">
    <text evidence="2">Extracellular metalloprotease that contributes to pathogenicity.</text>
</comment>
<evidence type="ECO:0000256" key="9">
    <source>
        <dbReference type="ARBA" id="ARBA00022833"/>
    </source>
</evidence>
<evidence type="ECO:0000256" key="5">
    <source>
        <dbReference type="ARBA" id="ARBA00022670"/>
    </source>
</evidence>
<dbReference type="Pfam" id="PF00246">
    <property type="entry name" value="Peptidase_M14"/>
    <property type="match status" value="1"/>
</dbReference>
<keyword evidence="11" id="KW-0482">Metalloprotease</keyword>
<dbReference type="GO" id="GO:0006508">
    <property type="term" value="P:proteolysis"/>
    <property type="evidence" value="ECO:0007669"/>
    <property type="project" value="UniProtKB-KW"/>
</dbReference>
<dbReference type="Pfam" id="PF02244">
    <property type="entry name" value="Propep_M14"/>
    <property type="match status" value="1"/>
</dbReference>
<dbReference type="Gene3D" id="3.30.70.340">
    <property type="entry name" value="Metallocarboxypeptidase-like"/>
    <property type="match status" value="1"/>
</dbReference>